<reference evidence="3" key="1">
    <citation type="journal article" date="2005" name="Nature">
        <title>The map-based sequence of the rice genome.</title>
        <authorList>
            <consortium name="International rice genome sequencing project (IRGSP)"/>
            <person name="Matsumoto T."/>
            <person name="Wu J."/>
            <person name="Kanamori H."/>
            <person name="Katayose Y."/>
            <person name="Fujisawa M."/>
            <person name="Namiki N."/>
            <person name="Mizuno H."/>
            <person name="Yamamoto K."/>
            <person name="Antonio B.A."/>
            <person name="Baba T."/>
            <person name="Sakata K."/>
            <person name="Nagamura Y."/>
            <person name="Aoki H."/>
            <person name="Arikawa K."/>
            <person name="Arita K."/>
            <person name="Bito T."/>
            <person name="Chiden Y."/>
            <person name="Fujitsuka N."/>
            <person name="Fukunaka R."/>
            <person name="Hamada M."/>
            <person name="Harada C."/>
            <person name="Hayashi A."/>
            <person name="Hijishita S."/>
            <person name="Honda M."/>
            <person name="Hosokawa S."/>
            <person name="Ichikawa Y."/>
            <person name="Idonuma A."/>
            <person name="Iijima M."/>
            <person name="Ikeda M."/>
            <person name="Ikeno M."/>
            <person name="Ito K."/>
            <person name="Ito S."/>
            <person name="Ito T."/>
            <person name="Ito Y."/>
            <person name="Ito Y."/>
            <person name="Iwabuchi A."/>
            <person name="Kamiya K."/>
            <person name="Karasawa W."/>
            <person name="Kurita K."/>
            <person name="Katagiri S."/>
            <person name="Kikuta A."/>
            <person name="Kobayashi H."/>
            <person name="Kobayashi N."/>
            <person name="Machita K."/>
            <person name="Maehara T."/>
            <person name="Masukawa M."/>
            <person name="Mizubayashi T."/>
            <person name="Mukai Y."/>
            <person name="Nagasaki H."/>
            <person name="Nagata Y."/>
            <person name="Naito S."/>
            <person name="Nakashima M."/>
            <person name="Nakama Y."/>
            <person name="Nakamichi Y."/>
            <person name="Nakamura M."/>
            <person name="Meguro A."/>
            <person name="Negishi M."/>
            <person name="Ohta I."/>
            <person name="Ohta T."/>
            <person name="Okamoto M."/>
            <person name="Ono N."/>
            <person name="Saji S."/>
            <person name="Sakaguchi M."/>
            <person name="Sakai K."/>
            <person name="Shibata M."/>
            <person name="Shimokawa T."/>
            <person name="Song J."/>
            <person name="Takazaki Y."/>
            <person name="Terasawa K."/>
            <person name="Tsugane M."/>
            <person name="Tsuji K."/>
            <person name="Ueda S."/>
            <person name="Waki K."/>
            <person name="Yamagata H."/>
            <person name="Yamamoto M."/>
            <person name="Yamamoto S."/>
            <person name="Yamane H."/>
            <person name="Yoshiki S."/>
            <person name="Yoshihara R."/>
            <person name="Yukawa K."/>
            <person name="Zhong H."/>
            <person name="Yano M."/>
            <person name="Yuan Q."/>
            <person name="Ouyang S."/>
            <person name="Liu J."/>
            <person name="Jones K.M."/>
            <person name="Gansberger K."/>
            <person name="Moffat K."/>
            <person name="Hill J."/>
            <person name="Bera J."/>
            <person name="Fadrosh D."/>
            <person name="Jin S."/>
            <person name="Johri S."/>
            <person name="Kim M."/>
            <person name="Overton L."/>
            <person name="Reardon M."/>
            <person name="Tsitrin T."/>
            <person name="Vuong H."/>
            <person name="Weaver B."/>
            <person name="Ciecko A."/>
            <person name="Tallon L."/>
            <person name="Jackson J."/>
            <person name="Pai G."/>
            <person name="Aken S.V."/>
            <person name="Utterback T."/>
            <person name="Reidmuller S."/>
            <person name="Feldblyum T."/>
            <person name="Hsiao J."/>
            <person name="Zismann V."/>
            <person name="Iobst S."/>
            <person name="de Vazeille A.R."/>
            <person name="Buell C.R."/>
            <person name="Ying K."/>
            <person name="Li Y."/>
            <person name="Lu T."/>
            <person name="Huang Y."/>
            <person name="Zhao Q."/>
            <person name="Feng Q."/>
            <person name="Zhang L."/>
            <person name="Zhu J."/>
            <person name="Weng Q."/>
            <person name="Mu J."/>
            <person name="Lu Y."/>
            <person name="Fan D."/>
            <person name="Liu Y."/>
            <person name="Guan J."/>
            <person name="Zhang Y."/>
            <person name="Yu S."/>
            <person name="Liu X."/>
            <person name="Zhang Y."/>
            <person name="Hong G."/>
            <person name="Han B."/>
            <person name="Choisne N."/>
            <person name="Demange N."/>
            <person name="Orjeda G."/>
            <person name="Samain S."/>
            <person name="Cattolico L."/>
            <person name="Pelletier E."/>
            <person name="Couloux A."/>
            <person name="Segurens B."/>
            <person name="Wincker P."/>
            <person name="D'Hont A."/>
            <person name="Scarpelli C."/>
            <person name="Weissenbach J."/>
            <person name="Salanoubat M."/>
            <person name="Quetier F."/>
            <person name="Yu Y."/>
            <person name="Kim H.R."/>
            <person name="Rambo T."/>
            <person name="Currie J."/>
            <person name="Collura K."/>
            <person name="Luo M."/>
            <person name="Yang T."/>
            <person name="Ammiraju J.S.S."/>
            <person name="Engler F."/>
            <person name="Soderlund C."/>
            <person name="Wing R.A."/>
            <person name="Palmer L.E."/>
            <person name="de la Bastide M."/>
            <person name="Spiegel L."/>
            <person name="Nascimento L."/>
            <person name="Zutavern T."/>
            <person name="O'Shaughnessy A."/>
            <person name="Dike S."/>
            <person name="Dedhia N."/>
            <person name="Preston R."/>
            <person name="Balija V."/>
            <person name="McCombie W.R."/>
            <person name="Chow T."/>
            <person name="Chen H."/>
            <person name="Chung M."/>
            <person name="Chen C."/>
            <person name="Shaw J."/>
            <person name="Wu H."/>
            <person name="Hsiao K."/>
            <person name="Chao Y."/>
            <person name="Chu M."/>
            <person name="Cheng C."/>
            <person name="Hour A."/>
            <person name="Lee P."/>
            <person name="Lin S."/>
            <person name="Lin Y."/>
            <person name="Liou J."/>
            <person name="Liu S."/>
            <person name="Hsing Y."/>
            <person name="Raghuvanshi S."/>
            <person name="Mohanty A."/>
            <person name="Bharti A.K."/>
            <person name="Gaur A."/>
            <person name="Gupta V."/>
            <person name="Kumar D."/>
            <person name="Ravi V."/>
            <person name="Vij S."/>
            <person name="Kapur A."/>
            <person name="Khurana P."/>
            <person name="Khurana P."/>
            <person name="Khurana J.P."/>
            <person name="Tyagi A.K."/>
            <person name="Gaikwad K."/>
            <person name="Singh A."/>
            <person name="Dalal V."/>
            <person name="Srivastava S."/>
            <person name="Dixit A."/>
            <person name="Pal A.K."/>
            <person name="Ghazi I.A."/>
            <person name="Yadav M."/>
            <person name="Pandit A."/>
            <person name="Bhargava A."/>
            <person name="Sureshbabu K."/>
            <person name="Batra K."/>
            <person name="Sharma T.R."/>
            <person name="Mohapatra T."/>
            <person name="Singh N.K."/>
            <person name="Messing J."/>
            <person name="Nelson A.B."/>
            <person name="Fuks G."/>
            <person name="Kavchok S."/>
            <person name="Keizer G."/>
            <person name="Linton E."/>
            <person name="Llaca V."/>
            <person name="Song R."/>
            <person name="Tanyolac B."/>
            <person name="Young S."/>
            <person name="Ho-Il K."/>
            <person name="Hahn J.H."/>
            <person name="Sangsakoo G."/>
            <person name="Vanavichit A."/>
            <person name="de Mattos Luiz.A.T."/>
            <person name="Zimmer P.D."/>
            <person name="Malone G."/>
            <person name="Dellagostin O."/>
            <person name="de Oliveira A.C."/>
            <person name="Bevan M."/>
            <person name="Bancroft I."/>
            <person name="Minx P."/>
            <person name="Cordum H."/>
            <person name="Wilson R."/>
            <person name="Cheng Z."/>
            <person name="Jin W."/>
            <person name="Jiang J."/>
            <person name="Leong S.A."/>
            <person name="Iwama H."/>
            <person name="Gojobori T."/>
            <person name="Itoh T."/>
            <person name="Niimura Y."/>
            <person name="Fujii Y."/>
            <person name="Habara T."/>
            <person name="Sakai H."/>
            <person name="Sato Y."/>
            <person name="Wilson G."/>
            <person name="Kumar K."/>
            <person name="McCouch S."/>
            <person name="Juretic N."/>
            <person name="Hoen D."/>
            <person name="Wright S."/>
            <person name="Bruskiewich R."/>
            <person name="Bureau T."/>
            <person name="Miyao A."/>
            <person name="Hirochika H."/>
            <person name="Nishikawa T."/>
            <person name="Kadowaki K."/>
            <person name="Sugiura M."/>
            <person name="Burr B."/>
            <person name="Sasaki T."/>
        </authorList>
    </citation>
    <scope>NUCLEOTIDE SEQUENCE [LARGE SCALE GENOMIC DNA]</scope>
    <source>
        <strain evidence="3">cv. Nipponbare</strain>
    </source>
</reference>
<evidence type="ECO:0000313" key="3">
    <source>
        <dbReference type="Proteomes" id="UP000000763"/>
    </source>
</evidence>
<name>Q10FS0_ORYSJ</name>
<dbReference type="AlphaFoldDB" id="Q10FS0"/>
<reference evidence="3" key="2">
    <citation type="journal article" date="2008" name="Nucleic Acids Res.">
        <title>The rice annotation project database (RAP-DB): 2008 update.</title>
        <authorList>
            <consortium name="The rice annotation project (RAP)"/>
        </authorList>
    </citation>
    <scope>GENOME REANNOTATION</scope>
    <source>
        <strain evidence="3">cv. Nipponbare</strain>
    </source>
</reference>
<dbReference type="Proteomes" id="UP000000763">
    <property type="component" value="Chromosome 3"/>
</dbReference>
<evidence type="ECO:0000256" key="1">
    <source>
        <dbReference type="SAM" id="MobiDB-lite"/>
    </source>
</evidence>
<evidence type="ECO:0000313" key="2">
    <source>
        <dbReference type="EMBL" id="AAP50982.1"/>
    </source>
</evidence>
<proteinExistence type="predicted"/>
<dbReference type="EMBL" id="AC133859">
    <property type="protein sequence ID" value="AAP50982.1"/>
    <property type="molecule type" value="Genomic_DNA"/>
</dbReference>
<gene>
    <name evidence="2" type="primary">OSJNBa0075A22.7</name>
</gene>
<sequence length="122" mass="12667">MTSAVTSPPAAAQACKLAGERRRDGTNGGHQHVEGDAANSPVTKTTAEDPRTATASRKSGGDDWLDDDGGVPAVDSDGRGADEDGDATATTMATSPSDGDDWSDGGARLERRRRQRREVSRG</sequence>
<accession>Q10FS0</accession>
<evidence type="ECO:0008006" key="4">
    <source>
        <dbReference type="Google" id="ProtNLM"/>
    </source>
</evidence>
<organism evidence="2 3">
    <name type="scientific">Oryza sativa subsp. japonica</name>
    <name type="common">Rice</name>
    <dbReference type="NCBI Taxonomy" id="39947"/>
    <lineage>
        <taxon>Eukaryota</taxon>
        <taxon>Viridiplantae</taxon>
        <taxon>Streptophyta</taxon>
        <taxon>Embryophyta</taxon>
        <taxon>Tracheophyta</taxon>
        <taxon>Spermatophyta</taxon>
        <taxon>Magnoliopsida</taxon>
        <taxon>Liliopsida</taxon>
        <taxon>Poales</taxon>
        <taxon>Poaceae</taxon>
        <taxon>BOP clade</taxon>
        <taxon>Oryzoideae</taxon>
        <taxon>Oryzeae</taxon>
        <taxon>Oryzinae</taxon>
        <taxon>Oryza</taxon>
        <taxon>Oryza sativa</taxon>
    </lineage>
</organism>
<feature type="region of interest" description="Disordered" evidence="1">
    <location>
        <begin position="1"/>
        <end position="122"/>
    </location>
</feature>
<protein>
    <recommendedName>
        <fullName evidence="4">Retrotransposon protein, putative, unclassified</fullName>
    </recommendedName>
</protein>
<feature type="compositionally biased region" description="Basic and acidic residues" evidence="1">
    <location>
        <begin position="18"/>
        <end position="35"/>
    </location>
</feature>